<protein>
    <submittedName>
        <fullName evidence="1">Uncharacterized protein</fullName>
    </submittedName>
</protein>
<dbReference type="EMBL" id="LR797358">
    <property type="protein sequence ID" value="CAB4205178.1"/>
    <property type="molecule type" value="Genomic_DNA"/>
</dbReference>
<organism evidence="1">
    <name type="scientific">uncultured Caudovirales phage</name>
    <dbReference type="NCBI Taxonomy" id="2100421"/>
    <lineage>
        <taxon>Viruses</taxon>
        <taxon>Duplodnaviria</taxon>
        <taxon>Heunggongvirae</taxon>
        <taxon>Uroviricota</taxon>
        <taxon>Caudoviricetes</taxon>
        <taxon>Peduoviridae</taxon>
        <taxon>Maltschvirus</taxon>
        <taxon>Maltschvirus maltsch</taxon>
    </lineage>
</organism>
<dbReference type="EMBL" id="LR797223">
    <property type="protein sequence ID" value="CAB4195069.1"/>
    <property type="molecule type" value="Genomic_DNA"/>
</dbReference>
<dbReference type="EMBL" id="LR798457">
    <property type="protein sequence ID" value="CAB5238082.1"/>
    <property type="molecule type" value="Genomic_DNA"/>
</dbReference>
<reference evidence="1" key="1">
    <citation type="submission" date="2020-04" db="EMBL/GenBank/DDBJ databases">
        <authorList>
            <person name="Chiriac C."/>
            <person name="Salcher M."/>
            <person name="Ghai R."/>
            <person name="Kavagutti S V."/>
        </authorList>
    </citation>
    <scope>NUCLEOTIDE SEQUENCE</scope>
</reference>
<evidence type="ECO:0000313" key="1">
    <source>
        <dbReference type="EMBL" id="CAB4168240.1"/>
    </source>
</evidence>
<name>A0A6J5P8P6_9CAUD</name>
<dbReference type="EMBL" id="LR796819">
    <property type="protein sequence ID" value="CAB4168240.1"/>
    <property type="molecule type" value="Genomic_DNA"/>
</dbReference>
<sequence>MTVSLYTCGHCKLPQLVGQPCHCRTPEDEAFDELAKRQGAWGGGFTAKRKMAADKFCDANCVWTDHHPDCNMAADKLQEPVREALKLALDDIAKIPTLTHGLLVKLADVEAVINAALAQPAQEPVAYVTGVYNGRFVIAPLNPAMLLPVGMAFYSTPQHTATWVGLTDEEIKEIIGSWGDTPVKGYTRKLFDQIEAKLRSKNNG</sequence>
<evidence type="ECO:0000313" key="4">
    <source>
        <dbReference type="EMBL" id="CAB5238082.1"/>
    </source>
</evidence>
<evidence type="ECO:0000313" key="3">
    <source>
        <dbReference type="EMBL" id="CAB4205178.1"/>
    </source>
</evidence>
<gene>
    <name evidence="2" type="ORF">UFOVP1276_28</name>
    <name evidence="3" type="ORF">UFOVP1403_38</name>
    <name evidence="4" type="ORF">UFOVP1507_22</name>
    <name evidence="1" type="ORF">UFOVP875_59</name>
</gene>
<evidence type="ECO:0000313" key="2">
    <source>
        <dbReference type="EMBL" id="CAB4195069.1"/>
    </source>
</evidence>
<proteinExistence type="predicted"/>
<accession>A0A6J5P8P6</accession>